<dbReference type="SUPFAM" id="SSF50370">
    <property type="entry name" value="Ricin B-like lectins"/>
    <property type="match status" value="1"/>
</dbReference>
<dbReference type="SUPFAM" id="SSF55846">
    <property type="entry name" value="N-acetylmuramoyl-L-alanine amidase-like"/>
    <property type="match status" value="1"/>
</dbReference>
<dbReference type="Proteomes" id="UP000190286">
    <property type="component" value="Unassembled WGS sequence"/>
</dbReference>
<dbReference type="PANTHER" id="PTHR30417">
    <property type="entry name" value="N-ACETYLMURAMOYL-L-ALANINE AMIDASE AMID"/>
    <property type="match status" value="1"/>
</dbReference>
<evidence type="ECO:0000256" key="1">
    <source>
        <dbReference type="ARBA" id="ARBA00001561"/>
    </source>
</evidence>
<dbReference type="InterPro" id="IPR002502">
    <property type="entry name" value="Amidase_domain"/>
</dbReference>
<proteinExistence type="predicted"/>
<dbReference type="STRING" id="745368.SAMN02745178_02502"/>
<comment type="catalytic activity">
    <reaction evidence="1">
        <text>Hydrolyzes the link between N-acetylmuramoyl residues and L-amino acid residues in certain cell-wall glycopeptides.</text>
        <dbReference type="EC" id="3.5.1.28"/>
    </reaction>
</comment>
<dbReference type="PANTHER" id="PTHR30417:SF1">
    <property type="entry name" value="N-ACETYLMURAMOYL-L-ALANINE AMIDASE AMID"/>
    <property type="match status" value="1"/>
</dbReference>
<accession>A0A1T4XZ39</accession>
<dbReference type="InterPro" id="IPR036505">
    <property type="entry name" value="Amidase/PGRP_sf"/>
</dbReference>
<name>A0A1T4XZ39_9FIRM</name>
<dbReference type="SMART" id="SM00644">
    <property type="entry name" value="Ami_2"/>
    <property type="match status" value="1"/>
</dbReference>
<dbReference type="CDD" id="cd00161">
    <property type="entry name" value="beta-trefoil_Ricin-like"/>
    <property type="match status" value="1"/>
</dbReference>
<gene>
    <name evidence="6" type="ORF">SAMN02745178_02502</name>
</gene>
<evidence type="ECO:0000259" key="5">
    <source>
        <dbReference type="SMART" id="SM00644"/>
    </source>
</evidence>
<keyword evidence="3" id="KW-0378">Hydrolase</keyword>
<dbReference type="Pfam" id="PF01510">
    <property type="entry name" value="Amidase_2"/>
    <property type="match status" value="1"/>
</dbReference>
<dbReference type="EMBL" id="FUYF01000022">
    <property type="protein sequence ID" value="SKA94488.1"/>
    <property type="molecule type" value="Genomic_DNA"/>
</dbReference>
<dbReference type="Gene3D" id="2.80.10.50">
    <property type="match status" value="1"/>
</dbReference>
<dbReference type="GO" id="GO:0071555">
    <property type="term" value="P:cell wall organization"/>
    <property type="evidence" value="ECO:0007669"/>
    <property type="project" value="UniProtKB-KW"/>
</dbReference>
<evidence type="ECO:0000313" key="7">
    <source>
        <dbReference type="Proteomes" id="UP000190286"/>
    </source>
</evidence>
<evidence type="ECO:0000256" key="3">
    <source>
        <dbReference type="ARBA" id="ARBA00022801"/>
    </source>
</evidence>
<dbReference type="Pfam" id="PF14200">
    <property type="entry name" value="RicinB_lectin_2"/>
    <property type="match status" value="1"/>
</dbReference>
<protein>
    <recommendedName>
        <fullName evidence="2">N-acetylmuramoyl-L-alanine amidase</fullName>
        <ecNumber evidence="2">3.5.1.28</ecNumber>
    </recommendedName>
</protein>
<feature type="domain" description="N-acetylmuramoyl-L-alanine amidase" evidence="5">
    <location>
        <begin position="177"/>
        <end position="309"/>
    </location>
</feature>
<dbReference type="GO" id="GO:0009254">
    <property type="term" value="P:peptidoglycan turnover"/>
    <property type="evidence" value="ECO:0007669"/>
    <property type="project" value="TreeGrafter"/>
</dbReference>
<evidence type="ECO:0000256" key="4">
    <source>
        <dbReference type="ARBA" id="ARBA00023316"/>
    </source>
</evidence>
<dbReference type="InterPro" id="IPR000772">
    <property type="entry name" value="Ricin_B_lectin"/>
</dbReference>
<dbReference type="GO" id="GO:0009253">
    <property type="term" value="P:peptidoglycan catabolic process"/>
    <property type="evidence" value="ECO:0007669"/>
    <property type="project" value="InterPro"/>
</dbReference>
<dbReference type="OrthoDB" id="9794294at2"/>
<dbReference type="AlphaFoldDB" id="A0A1T4XZ39"/>
<dbReference type="InterPro" id="IPR051206">
    <property type="entry name" value="NAMLAA_amidase_2"/>
</dbReference>
<evidence type="ECO:0000313" key="6">
    <source>
        <dbReference type="EMBL" id="SKA94488.1"/>
    </source>
</evidence>
<keyword evidence="7" id="KW-1185">Reference proteome</keyword>
<dbReference type="InterPro" id="IPR035992">
    <property type="entry name" value="Ricin_B-like_lectins"/>
</dbReference>
<reference evidence="6 7" key="1">
    <citation type="submission" date="2017-02" db="EMBL/GenBank/DDBJ databases">
        <authorList>
            <person name="Peterson S.W."/>
        </authorList>
    </citation>
    <scope>NUCLEOTIDE SEQUENCE [LARGE SCALE GENOMIC DNA]</scope>
    <source>
        <strain evidence="6 7">ATCC 27749</strain>
    </source>
</reference>
<sequence>MAYEFNHYYEIQNVATGKYVNVLGNHEDGTVKNGETVNLFNRTNNPDQRWALENFGGNGNVRIVLQRGEGWYALNYNTRNTNCIVWHLNTADDTDTVITTVEVENRPNTYYLMLRDRSIYLTAVGTALKWSAYTGEEEQMFTILKPGTGSDGSDSGEVSNVPDSKLVTKFIPAYEGNYTKDRKAQGGTISEITIHHCASILTIDALGALWQREGRKGSSHYGVSETSIGQYVHENDVAWTNGNWEANCRAVTIETSNSAGAPDWPVSDTTFNTLVTLVADIARRNSLGKLVKGENLTWHSMYAATACPGPYLSNKLQELVDKANAINGF</sequence>
<dbReference type="RefSeq" id="WP_078785331.1">
    <property type="nucleotide sequence ID" value="NZ_FUYF01000022.1"/>
</dbReference>
<dbReference type="EC" id="3.5.1.28" evidence="2"/>
<keyword evidence="4" id="KW-0961">Cell wall biogenesis/degradation</keyword>
<dbReference type="Gene3D" id="3.40.80.10">
    <property type="entry name" value="Peptidoglycan recognition protein-like"/>
    <property type="match status" value="1"/>
</dbReference>
<dbReference type="GeneID" id="93338936"/>
<dbReference type="GO" id="GO:0008745">
    <property type="term" value="F:N-acetylmuramoyl-L-alanine amidase activity"/>
    <property type="evidence" value="ECO:0007669"/>
    <property type="project" value="UniProtKB-EC"/>
</dbReference>
<organism evidence="6 7">
    <name type="scientific">Gemmiger formicilis</name>
    <dbReference type="NCBI Taxonomy" id="745368"/>
    <lineage>
        <taxon>Bacteria</taxon>
        <taxon>Bacillati</taxon>
        <taxon>Bacillota</taxon>
        <taxon>Clostridia</taxon>
        <taxon>Eubacteriales</taxon>
        <taxon>Gemmiger</taxon>
    </lineage>
</organism>
<evidence type="ECO:0000256" key="2">
    <source>
        <dbReference type="ARBA" id="ARBA00011901"/>
    </source>
</evidence>